<reference evidence="2 3" key="1">
    <citation type="submission" date="2014-04" db="EMBL/GenBank/DDBJ databases">
        <title>A new species of microsporidia sheds light on the evolution of extreme parasitism.</title>
        <authorList>
            <person name="Haag K.L."/>
            <person name="James T.Y."/>
            <person name="Larsson R."/>
            <person name="Schaer T.M."/>
            <person name="Refardt D."/>
            <person name="Pombert J.-F."/>
            <person name="Ebert D."/>
        </authorList>
    </citation>
    <scope>NUCLEOTIDE SEQUENCE [LARGE SCALE GENOMIC DNA]</scope>
    <source>
        <strain evidence="2 3">UGP3</strain>
        <tissue evidence="2">Spores</tissue>
    </source>
</reference>
<comment type="caution">
    <text evidence="2">The sequence shown here is derived from an EMBL/GenBank/DDBJ whole genome shotgun (WGS) entry which is preliminary data.</text>
</comment>
<dbReference type="AlphaFoldDB" id="A0A098VNE7"/>
<evidence type="ECO:0000313" key="2">
    <source>
        <dbReference type="EMBL" id="KGG50470.1"/>
    </source>
</evidence>
<accession>A0A098VNE7</accession>
<gene>
    <name evidence="2" type="ORF">DI09_6p540</name>
</gene>
<dbReference type="GeneID" id="25260687"/>
<dbReference type="HOGENOM" id="CLU_1434764_0_0_1"/>
<organism evidence="2 3">
    <name type="scientific">Mitosporidium daphniae</name>
    <dbReference type="NCBI Taxonomy" id="1485682"/>
    <lineage>
        <taxon>Eukaryota</taxon>
        <taxon>Fungi</taxon>
        <taxon>Fungi incertae sedis</taxon>
        <taxon>Microsporidia</taxon>
        <taxon>Mitosporidium</taxon>
    </lineage>
</organism>
<evidence type="ECO:0000313" key="3">
    <source>
        <dbReference type="Proteomes" id="UP000029725"/>
    </source>
</evidence>
<dbReference type="VEuPathDB" id="MicrosporidiaDB:DI09_6p540"/>
<feature type="region of interest" description="Disordered" evidence="1">
    <location>
        <begin position="169"/>
        <end position="189"/>
    </location>
</feature>
<dbReference type="RefSeq" id="XP_013236897.1">
    <property type="nucleotide sequence ID" value="XM_013381443.1"/>
</dbReference>
<sequence>MGKKAASYVSIRPSPSISLPSIKNSFGHPNHAILTEIESDLVLSPEVLVASKQPLTLPGGEEGAGSSEEVLSSKQQKAYEELKISIVLCGEYLSNISFAKSKCMNQNSALEEGIRSSLQSSLDTNMLTSISSKRKKDIILTGKYGPKAPPLANVSKSCTEFALAAREKNDPKINIHRKSAKTQQKASSA</sequence>
<dbReference type="Proteomes" id="UP000029725">
    <property type="component" value="Unassembled WGS sequence"/>
</dbReference>
<evidence type="ECO:0000256" key="1">
    <source>
        <dbReference type="SAM" id="MobiDB-lite"/>
    </source>
</evidence>
<dbReference type="EMBL" id="JMKJ01000579">
    <property type="protein sequence ID" value="KGG50470.1"/>
    <property type="molecule type" value="Genomic_DNA"/>
</dbReference>
<keyword evidence="3" id="KW-1185">Reference proteome</keyword>
<protein>
    <submittedName>
        <fullName evidence="2">Uncharacterized protein</fullName>
    </submittedName>
</protein>
<name>A0A098VNE7_9MICR</name>
<proteinExistence type="predicted"/>